<comment type="caution">
    <text evidence="1">The sequence shown here is derived from an EMBL/GenBank/DDBJ whole genome shotgun (WGS) entry which is preliminary data.</text>
</comment>
<gene>
    <name evidence="1" type="ORF">BJ138DRAFT_991151</name>
</gene>
<keyword evidence="2" id="KW-1185">Reference proteome</keyword>
<name>A0ACB8AP55_9AGAM</name>
<accession>A0ACB8AP55</accession>
<sequence>LIYRLPNETLVIIFELAATGRAGQDPNFPCFFDSRPSEFNISYVSRRWRDIAVNTPSLWTKWGAYITPSSHLMSIYFHRSSNLKVDV</sequence>
<reference evidence="1" key="1">
    <citation type="journal article" date="2021" name="New Phytol.">
        <title>Evolutionary innovations through gain and loss of genes in the ectomycorrhizal Boletales.</title>
        <authorList>
            <person name="Wu G."/>
            <person name="Miyauchi S."/>
            <person name="Morin E."/>
            <person name="Kuo A."/>
            <person name="Drula E."/>
            <person name="Varga T."/>
            <person name="Kohler A."/>
            <person name="Feng B."/>
            <person name="Cao Y."/>
            <person name="Lipzen A."/>
            <person name="Daum C."/>
            <person name="Hundley H."/>
            <person name="Pangilinan J."/>
            <person name="Johnson J."/>
            <person name="Barry K."/>
            <person name="LaButti K."/>
            <person name="Ng V."/>
            <person name="Ahrendt S."/>
            <person name="Min B."/>
            <person name="Choi I.G."/>
            <person name="Park H."/>
            <person name="Plett J.M."/>
            <person name="Magnuson J."/>
            <person name="Spatafora J.W."/>
            <person name="Nagy L.G."/>
            <person name="Henrissat B."/>
            <person name="Grigoriev I.V."/>
            <person name="Yang Z.L."/>
            <person name="Xu J."/>
            <person name="Martin F.M."/>
        </authorList>
    </citation>
    <scope>NUCLEOTIDE SEQUENCE</scope>
    <source>
        <strain evidence="1">ATCC 28755</strain>
    </source>
</reference>
<feature type="non-terminal residue" evidence="1">
    <location>
        <position position="1"/>
    </location>
</feature>
<evidence type="ECO:0000313" key="2">
    <source>
        <dbReference type="Proteomes" id="UP000790377"/>
    </source>
</evidence>
<dbReference type="EMBL" id="MU267603">
    <property type="protein sequence ID" value="KAH7915159.1"/>
    <property type="molecule type" value="Genomic_DNA"/>
</dbReference>
<feature type="non-terminal residue" evidence="1">
    <location>
        <position position="87"/>
    </location>
</feature>
<protein>
    <submittedName>
        <fullName evidence="1">Uncharacterized protein</fullName>
    </submittedName>
</protein>
<evidence type="ECO:0000313" key="1">
    <source>
        <dbReference type="EMBL" id="KAH7915159.1"/>
    </source>
</evidence>
<dbReference type="Proteomes" id="UP000790377">
    <property type="component" value="Unassembled WGS sequence"/>
</dbReference>
<organism evidence="1 2">
    <name type="scientific">Hygrophoropsis aurantiaca</name>
    <dbReference type="NCBI Taxonomy" id="72124"/>
    <lineage>
        <taxon>Eukaryota</taxon>
        <taxon>Fungi</taxon>
        <taxon>Dikarya</taxon>
        <taxon>Basidiomycota</taxon>
        <taxon>Agaricomycotina</taxon>
        <taxon>Agaricomycetes</taxon>
        <taxon>Agaricomycetidae</taxon>
        <taxon>Boletales</taxon>
        <taxon>Coniophorineae</taxon>
        <taxon>Hygrophoropsidaceae</taxon>
        <taxon>Hygrophoropsis</taxon>
    </lineage>
</organism>
<proteinExistence type="predicted"/>